<evidence type="ECO:0000256" key="10">
    <source>
        <dbReference type="RuleBase" id="RU003968"/>
    </source>
</evidence>
<dbReference type="Pfam" id="PF05199">
    <property type="entry name" value="GMC_oxred_C"/>
    <property type="match status" value="1"/>
</dbReference>
<dbReference type="Gene3D" id="3.30.560.10">
    <property type="entry name" value="Glucose Oxidase, domain 3"/>
    <property type="match status" value="1"/>
</dbReference>
<keyword evidence="5 9" id="KW-0274">FAD</keyword>
<evidence type="ECO:0000256" key="8">
    <source>
        <dbReference type="PIRSR" id="PIRSR000137-1"/>
    </source>
</evidence>
<dbReference type="EMBL" id="KL197740">
    <property type="protein sequence ID" value="KDQ52360.1"/>
    <property type="molecule type" value="Genomic_DNA"/>
</dbReference>
<comment type="cofactor">
    <cofactor evidence="1 9">
        <name>FAD</name>
        <dbReference type="ChEBI" id="CHEBI:57692"/>
    </cofactor>
</comment>
<evidence type="ECO:0000256" key="5">
    <source>
        <dbReference type="ARBA" id="ARBA00022827"/>
    </source>
</evidence>
<keyword evidence="6" id="KW-0560">Oxidoreductase</keyword>
<dbReference type="InterPro" id="IPR000172">
    <property type="entry name" value="GMC_OxRdtase_N"/>
</dbReference>
<feature type="binding site" evidence="9">
    <location>
        <begin position="537"/>
        <end position="538"/>
    </location>
    <ligand>
        <name>FAD</name>
        <dbReference type="ChEBI" id="CHEBI:57692"/>
    </ligand>
</feature>
<keyword evidence="3 10" id="KW-0285">Flavoprotein</keyword>
<evidence type="ECO:0000256" key="4">
    <source>
        <dbReference type="ARBA" id="ARBA00022729"/>
    </source>
</evidence>
<dbReference type="InParanoid" id="A0A067PET8"/>
<reference evidence="14" key="1">
    <citation type="journal article" date="2014" name="Proc. Natl. Acad. Sci. U.S.A.">
        <title>Extensive sampling of basidiomycete genomes demonstrates inadequacy of the white-rot/brown-rot paradigm for wood decay fungi.</title>
        <authorList>
            <person name="Riley R."/>
            <person name="Salamov A.A."/>
            <person name="Brown D.W."/>
            <person name="Nagy L.G."/>
            <person name="Floudas D."/>
            <person name="Held B.W."/>
            <person name="Levasseur A."/>
            <person name="Lombard V."/>
            <person name="Morin E."/>
            <person name="Otillar R."/>
            <person name="Lindquist E.A."/>
            <person name="Sun H."/>
            <person name="LaButti K.M."/>
            <person name="Schmutz J."/>
            <person name="Jabbour D."/>
            <person name="Luo H."/>
            <person name="Baker S.E."/>
            <person name="Pisabarro A.G."/>
            <person name="Walton J.D."/>
            <person name="Blanchette R.A."/>
            <person name="Henrissat B."/>
            <person name="Martin F."/>
            <person name="Cullen D."/>
            <person name="Hibbett D.S."/>
            <person name="Grigoriev I.V."/>
        </authorList>
    </citation>
    <scope>NUCLEOTIDE SEQUENCE [LARGE SCALE GENOMIC DNA]</scope>
    <source>
        <strain evidence="14">MUCL 33604</strain>
    </source>
</reference>
<evidence type="ECO:0000313" key="14">
    <source>
        <dbReference type="Proteomes" id="UP000027265"/>
    </source>
</evidence>
<dbReference type="Gene3D" id="3.50.50.60">
    <property type="entry name" value="FAD/NAD(P)-binding domain"/>
    <property type="match status" value="1"/>
</dbReference>
<keyword evidence="4" id="KW-0732">Signal</keyword>
<organism evidence="13 14">
    <name type="scientific">Jaapia argillacea MUCL 33604</name>
    <dbReference type="NCBI Taxonomy" id="933084"/>
    <lineage>
        <taxon>Eukaryota</taxon>
        <taxon>Fungi</taxon>
        <taxon>Dikarya</taxon>
        <taxon>Basidiomycota</taxon>
        <taxon>Agaricomycotina</taxon>
        <taxon>Agaricomycetes</taxon>
        <taxon>Agaricomycetidae</taxon>
        <taxon>Jaapiales</taxon>
        <taxon>Jaapiaceae</taxon>
        <taxon>Jaapia</taxon>
    </lineage>
</organism>
<dbReference type="PANTHER" id="PTHR11552">
    <property type="entry name" value="GLUCOSE-METHANOL-CHOLINE GMC OXIDOREDUCTASE"/>
    <property type="match status" value="1"/>
</dbReference>
<proteinExistence type="inferred from homology"/>
<dbReference type="PROSITE" id="PS00624">
    <property type="entry name" value="GMC_OXRED_2"/>
    <property type="match status" value="1"/>
</dbReference>
<feature type="domain" description="Glucose-methanol-choline oxidoreductase N-terminal" evidence="11">
    <location>
        <begin position="90"/>
        <end position="113"/>
    </location>
</feature>
<evidence type="ECO:0000256" key="3">
    <source>
        <dbReference type="ARBA" id="ARBA00022630"/>
    </source>
</evidence>
<evidence type="ECO:0000313" key="13">
    <source>
        <dbReference type="EMBL" id="KDQ52360.1"/>
    </source>
</evidence>
<dbReference type="SUPFAM" id="SSF51905">
    <property type="entry name" value="FAD/NAD(P)-binding domain"/>
    <property type="match status" value="1"/>
</dbReference>
<dbReference type="GO" id="GO:0050660">
    <property type="term" value="F:flavin adenine dinucleotide binding"/>
    <property type="evidence" value="ECO:0007669"/>
    <property type="project" value="InterPro"/>
</dbReference>
<dbReference type="HOGENOM" id="CLU_002865_6_0_1"/>
<dbReference type="InterPro" id="IPR007867">
    <property type="entry name" value="GMC_OxRtase_C"/>
</dbReference>
<dbReference type="InterPro" id="IPR012132">
    <property type="entry name" value="GMC_OxRdtase"/>
</dbReference>
<protein>
    <submittedName>
        <fullName evidence="13">GMC oxidoreductase</fullName>
    </submittedName>
</protein>
<dbReference type="OrthoDB" id="269227at2759"/>
<feature type="binding site" evidence="9">
    <location>
        <position position="241"/>
    </location>
    <ligand>
        <name>FAD</name>
        <dbReference type="ChEBI" id="CHEBI:57692"/>
    </ligand>
</feature>
<dbReference type="PROSITE" id="PS00623">
    <property type="entry name" value="GMC_OXRED_1"/>
    <property type="match status" value="1"/>
</dbReference>
<evidence type="ECO:0000256" key="9">
    <source>
        <dbReference type="PIRSR" id="PIRSR000137-2"/>
    </source>
</evidence>
<gene>
    <name evidence="13" type="ORF">JAAARDRAFT_138711</name>
</gene>
<keyword evidence="14" id="KW-1185">Reference proteome</keyword>
<dbReference type="GO" id="GO:0016614">
    <property type="term" value="F:oxidoreductase activity, acting on CH-OH group of donors"/>
    <property type="evidence" value="ECO:0007669"/>
    <property type="project" value="InterPro"/>
</dbReference>
<evidence type="ECO:0000256" key="6">
    <source>
        <dbReference type="ARBA" id="ARBA00023002"/>
    </source>
</evidence>
<dbReference type="SUPFAM" id="SSF54373">
    <property type="entry name" value="FAD-linked reductases, C-terminal domain"/>
    <property type="match status" value="1"/>
</dbReference>
<evidence type="ECO:0000259" key="11">
    <source>
        <dbReference type="PROSITE" id="PS00623"/>
    </source>
</evidence>
<dbReference type="STRING" id="933084.A0A067PET8"/>
<evidence type="ECO:0000259" key="12">
    <source>
        <dbReference type="PROSITE" id="PS00624"/>
    </source>
</evidence>
<evidence type="ECO:0000256" key="2">
    <source>
        <dbReference type="ARBA" id="ARBA00010790"/>
    </source>
</evidence>
<feature type="active site" description="Proton acceptor" evidence="8">
    <location>
        <position position="581"/>
    </location>
</feature>
<feature type="active site" description="Proton donor" evidence="8">
    <location>
        <position position="538"/>
    </location>
</feature>
<dbReference type="Pfam" id="PF00732">
    <property type="entry name" value="GMC_oxred_N"/>
    <property type="match status" value="1"/>
</dbReference>
<comment type="similarity">
    <text evidence="2 10">Belongs to the GMC oxidoreductase family.</text>
</comment>
<dbReference type="Proteomes" id="UP000027265">
    <property type="component" value="Unassembled WGS sequence"/>
</dbReference>
<feature type="domain" description="Glucose-methanol-choline oxidoreductase N-terminal" evidence="12">
    <location>
        <begin position="282"/>
        <end position="296"/>
    </location>
</feature>
<evidence type="ECO:0000256" key="1">
    <source>
        <dbReference type="ARBA" id="ARBA00001974"/>
    </source>
</evidence>
<accession>A0A067PET8</accession>
<dbReference type="AlphaFoldDB" id="A0A067PET8"/>
<evidence type="ECO:0000256" key="7">
    <source>
        <dbReference type="ARBA" id="ARBA00023180"/>
    </source>
</evidence>
<sequence length="618" mass="67814">MINVEEVVGETFDYVICGGGTAGLTLAARLTENPSTSVLVLEAGLPHINDPKILVPCQFGVTFGDPKYDWFFPTLPQKYSKDKEYFWSRGKGLGGSSIMNFYAWIRPPAGDIDAFEKLGNPGWNWEDYAKYANRSETFHEPSESQKSLYPHTFEPSYHGFSGPIQTTIPHHVHTVDELFQATMLNKGAKAVKDPFGGDTTGSWIASANLDPRTWTRSYATTAYYLPNKDRPNFKVLTEALVAKVLFADAPADAELTATGVEFIHEGKTLVVHASKEVILSTGAIKSPQILELSGIGTKEVLDKIGVAQKVELPVGENVQEHTFLGTSFELNPNIHHETYDLMRGPAFAAEQLKLHTELKGMHRLGITSFAYIPLSLANPSESPSLIASVESRVEEAKKSGNLPPGLAEQWDIQLETLKDDTLPDLEIVAFPGFFTTVSTPEPGKSYVSILFVLNHPFSRGSIHAKSSDPLDQPAIDPNYFENDFDLEMLVQHVKFIKSMLDTEPFKSGVIRELDPGPECTTDEEIREYIYATHVSSWHTIGSCSMLPRAKGGVVDPKLKVYGTTNLRVVDLSIVPLHIAAHTQATAYVIGEKGVVSFSGLNSLSLIDTSAADIIKGEA</sequence>
<dbReference type="PANTHER" id="PTHR11552:SF201">
    <property type="entry name" value="GLUCOSE-METHANOL-CHOLINE OXIDOREDUCTASE N-TERMINAL DOMAIN-CONTAINING PROTEIN"/>
    <property type="match status" value="1"/>
</dbReference>
<dbReference type="InterPro" id="IPR036188">
    <property type="entry name" value="FAD/NAD-bd_sf"/>
</dbReference>
<name>A0A067PET8_9AGAM</name>
<keyword evidence="7" id="KW-0325">Glycoprotein</keyword>
<dbReference type="PIRSF" id="PIRSF000137">
    <property type="entry name" value="Alcohol_oxidase"/>
    <property type="match status" value="1"/>
</dbReference>